<reference evidence="2" key="1">
    <citation type="journal article" date="2019" name="Int. J. Syst. Evol. Microbiol.">
        <title>The Global Catalogue of Microorganisms (GCM) 10K type strain sequencing project: providing services to taxonomists for standard genome sequencing and annotation.</title>
        <authorList>
            <consortium name="The Broad Institute Genomics Platform"/>
            <consortium name="The Broad Institute Genome Sequencing Center for Infectious Disease"/>
            <person name="Wu L."/>
            <person name="Ma J."/>
        </authorList>
    </citation>
    <scope>NUCLEOTIDE SEQUENCE [LARGE SCALE GENOMIC DNA]</scope>
    <source>
        <strain evidence="2">DFY28</strain>
    </source>
</reference>
<dbReference type="RefSeq" id="WP_128220735.1">
    <property type="nucleotide sequence ID" value="NZ_CP034929.1"/>
</dbReference>
<name>A0ABW1QVQ4_9ACTN</name>
<dbReference type="Proteomes" id="UP001596098">
    <property type="component" value="Unassembled WGS sequence"/>
</dbReference>
<comment type="caution">
    <text evidence="1">The sequence shown here is derived from an EMBL/GenBank/DDBJ whole genome shotgun (WGS) entry which is preliminary data.</text>
</comment>
<organism evidence="1 2">
    <name type="scientific">Nocardioides yefusunii</name>
    <dbReference type="NCBI Taxonomy" id="2500546"/>
    <lineage>
        <taxon>Bacteria</taxon>
        <taxon>Bacillati</taxon>
        <taxon>Actinomycetota</taxon>
        <taxon>Actinomycetes</taxon>
        <taxon>Propionibacteriales</taxon>
        <taxon>Nocardioidaceae</taxon>
        <taxon>Nocardioides</taxon>
    </lineage>
</organism>
<evidence type="ECO:0000313" key="1">
    <source>
        <dbReference type="EMBL" id="MFC6152448.1"/>
    </source>
</evidence>
<gene>
    <name evidence="1" type="ORF">ACFPWU_02060</name>
</gene>
<keyword evidence="2" id="KW-1185">Reference proteome</keyword>
<evidence type="ECO:0000313" key="2">
    <source>
        <dbReference type="Proteomes" id="UP001596098"/>
    </source>
</evidence>
<accession>A0ABW1QVQ4</accession>
<dbReference type="EMBL" id="JBHSQI010000001">
    <property type="protein sequence ID" value="MFC6152448.1"/>
    <property type="molecule type" value="Genomic_DNA"/>
</dbReference>
<protein>
    <submittedName>
        <fullName evidence="1">Uncharacterized protein</fullName>
    </submittedName>
</protein>
<sequence length="432" mass="45813">MGEVIHVDTAHADAEGFWYARSYEERQSGGRTFLWYYQTRGMTCDFRDTRPVFRPWTNDWMCDTELDVLEAGFPGYIAADAECRAAQPWSRAIREHDGIRWTLMCQGLMAGGTSGLIPAVPATPFTCAPWEGVNCNKVSYPWAKSLTSVVPSMWRPAAATCTGLPANANRHKAPLQVATNVAEGCSGADVAPNCPAGDTGIACTRAHTRNEGQNNPAYGWVKATGTASASDLTPVSVTVTRTASASDLTPVSVTVTRTASASDLTPVSVTVTRTATATREVAAGAPVKVTKKYKKKNYSAAVAAHVTLKASASASHTETTTVGRSTEQGTGECYARTTAAAKSCATARAKTDAKYLLTDVDVGAGAHEGPYDLRNLRWAAEARAEAKALTAAKKKVAAQKATTAQIKAAKKKATTKVNTKITKAKKAAAKKR</sequence>
<proteinExistence type="predicted"/>